<evidence type="ECO:0000313" key="3">
    <source>
        <dbReference type="Proteomes" id="UP000059680"/>
    </source>
</evidence>
<reference evidence="3" key="1">
    <citation type="journal article" date="2005" name="Nature">
        <title>The map-based sequence of the rice genome.</title>
        <authorList>
            <consortium name="International rice genome sequencing project (IRGSP)"/>
            <person name="Matsumoto T."/>
            <person name="Wu J."/>
            <person name="Kanamori H."/>
            <person name="Katayose Y."/>
            <person name="Fujisawa M."/>
            <person name="Namiki N."/>
            <person name="Mizuno H."/>
            <person name="Yamamoto K."/>
            <person name="Antonio B.A."/>
            <person name="Baba T."/>
            <person name="Sakata K."/>
            <person name="Nagamura Y."/>
            <person name="Aoki H."/>
            <person name="Arikawa K."/>
            <person name="Arita K."/>
            <person name="Bito T."/>
            <person name="Chiden Y."/>
            <person name="Fujitsuka N."/>
            <person name="Fukunaka R."/>
            <person name="Hamada M."/>
            <person name="Harada C."/>
            <person name="Hayashi A."/>
            <person name="Hijishita S."/>
            <person name="Honda M."/>
            <person name="Hosokawa S."/>
            <person name="Ichikawa Y."/>
            <person name="Idonuma A."/>
            <person name="Iijima M."/>
            <person name="Ikeda M."/>
            <person name="Ikeno M."/>
            <person name="Ito K."/>
            <person name="Ito S."/>
            <person name="Ito T."/>
            <person name="Ito Y."/>
            <person name="Ito Y."/>
            <person name="Iwabuchi A."/>
            <person name="Kamiya K."/>
            <person name="Karasawa W."/>
            <person name="Kurita K."/>
            <person name="Katagiri S."/>
            <person name="Kikuta A."/>
            <person name="Kobayashi H."/>
            <person name="Kobayashi N."/>
            <person name="Machita K."/>
            <person name="Maehara T."/>
            <person name="Masukawa M."/>
            <person name="Mizubayashi T."/>
            <person name="Mukai Y."/>
            <person name="Nagasaki H."/>
            <person name="Nagata Y."/>
            <person name="Naito S."/>
            <person name="Nakashima M."/>
            <person name="Nakama Y."/>
            <person name="Nakamichi Y."/>
            <person name="Nakamura M."/>
            <person name="Meguro A."/>
            <person name="Negishi M."/>
            <person name="Ohta I."/>
            <person name="Ohta T."/>
            <person name="Okamoto M."/>
            <person name="Ono N."/>
            <person name="Saji S."/>
            <person name="Sakaguchi M."/>
            <person name="Sakai K."/>
            <person name="Shibata M."/>
            <person name="Shimokawa T."/>
            <person name="Song J."/>
            <person name="Takazaki Y."/>
            <person name="Terasawa K."/>
            <person name="Tsugane M."/>
            <person name="Tsuji K."/>
            <person name="Ueda S."/>
            <person name="Waki K."/>
            <person name="Yamagata H."/>
            <person name="Yamamoto M."/>
            <person name="Yamamoto S."/>
            <person name="Yamane H."/>
            <person name="Yoshiki S."/>
            <person name="Yoshihara R."/>
            <person name="Yukawa K."/>
            <person name="Zhong H."/>
            <person name="Yano M."/>
            <person name="Yuan Q."/>
            <person name="Ouyang S."/>
            <person name="Liu J."/>
            <person name="Jones K.M."/>
            <person name="Gansberger K."/>
            <person name="Moffat K."/>
            <person name="Hill J."/>
            <person name="Bera J."/>
            <person name="Fadrosh D."/>
            <person name="Jin S."/>
            <person name="Johri S."/>
            <person name="Kim M."/>
            <person name="Overton L."/>
            <person name="Reardon M."/>
            <person name="Tsitrin T."/>
            <person name="Vuong H."/>
            <person name="Weaver B."/>
            <person name="Ciecko A."/>
            <person name="Tallon L."/>
            <person name="Jackson J."/>
            <person name="Pai G."/>
            <person name="Aken S.V."/>
            <person name="Utterback T."/>
            <person name="Reidmuller S."/>
            <person name="Feldblyum T."/>
            <person name="Hsiao J."/>
            <person name="Zismann V."/>
            <person name="Iobst S."/>
            <person name="de Vazeille A.R."/>
            <person name="Buell C.R."/>
            <person name="Ying K."/>
            <person name="Li Y."/>
            <person name="Lu T."/>
            <person name="Huang Y."/>
            <person name="Zhao Q."/>
            <person name="Feng Q."/>
            <person name="Zhang L."/>
            <person name="Zhu J."/>
            <person name="Weng Q."/>
            <person name="Mu J."/>
            <person name="Lu Y."/>
            <person name="Fan D."/>
            <person name="Liu Y."/>
            <person name="Guan J."/>
            <person name="Zhang Y."/>
            <person name="Yu S."/>
            <person name="Liu X."/>
            <person name="Zhang Y."/>
            <person name="Hong G."/>
            <person name="Han B."/>
            <person name="Choisne N."/>
            <person name="Demange N."/>
            <person name="Orjeda G."/>
            <person name="Samain S."/>
            <person name="Cattolico L."/>
            <person name="Pelletier E."/>
            <person name="Couloux A."/>
            <person name="Segurens B."/>
            <person name="Wincker P."/>
            <person name="D'Hont A."/>
            <person name="Scarpelli C."/>
            <person name="Weissenbach J."/>
            <person name="Salanoubat M."/>
            <person name="Quetier F."/>
            <person name="Yu Y."/>
            <person name="Kim H.R."/>
            <person name="Rambo T."/>
            <person name="Currie J."/>
            <person name="Collura K."/>
            <person name="Luo M."/>
            <person name="Yang T."/>
            <person name="Ammiraju J.S.S."/>
            <person name="Engler F."/>
            <person name="Soderlund C."/>
            <person name="Wing R.A."/>
            <person name="Palmer L.E."/>
            <person name="de la Bastide M."/>
            <person name="Spiegel L."/>
            <person name="Nascimento L."/>
            <person name="Zutavern T."/>
            <person name="O'Shaughnessy A."/>
            <person name="Dike S."/>
            <person name="Dedhia N."/>
            <person name="Preston R."/>
            <person name="Balija V."/>
            <person name="McCombie W.R."/>
            <person name="Chow T."/>
            <person name="Chen H."/>
            <person name="Chung M."/>
            <person name="Chen C."/>
            <person name="Shaw J."/>
            <person name="Wu H."/>
            <person name="Hsiao K."/>
            <person name="Chao Y."/>
            <person name="Chu M."/>
            <person name="Cheng C."/>
            <person name="Hour A."/>
            <person name="Lee P."/>
            <person name="Lin S."/>
            <person name="Lin Y."/>
            <person name="Liou J."/>
            <person name="Liu S."/>
            <person name="Hsing Y."/>
            <person name="Raghuvanshi S."/>
            <person name="Mohanty A."/>
            <person name="Bharti A.K."/>
            <person name="Gaur A."/>
            <person name="Gupta V."/>
            <person name="Kumar D."/>
            <person name="Ravi V."/>
            <person name="Vij S."/>
            <person name="Kapur A."/>
            <person name="Khurana P."/>
            <person name="Khurana P."/>
            <person name="Khurana J.P."/>
            <person name="Tyagi A.K."/>
            <person name="Gaikwad K."/>
            <person name="Singh A."/>
            <person name="Dalal V."/>
            <person name="Srivastava S."/>
            <person name="Dixit A."/>
            <person name="Pal A.K."/>
            <person name="Ghazi I.A."/>
            <person name="Yadav M."/>
            <person name="Pandit A."/>
            <person name="Bhargava A."/>
            <person name="Sureshbabu K."/>
            <person name="Batra K."/>
            <person name="Sharma T.R."/>
            <person name="Mohapatra T."/>
            <person name="Singh N.K."/>
            <person name="Messing J."/>
            <person name="Nelson A.B."/>
            <person name="Fuks G."/>
            <person name="Kavchok S."/>
            <person name="Keizer G."/>
            <person name="Linton E."/>
            <person name="Llaca V."/>
            <person name="Song R."/>
            <person name="Tanyolac B."/>
            <person name="Young S."/>
            <person name="Ho-Il K."/>
            <person name="Hahn J.H."/>
            <person name="Sangsakoo G."/>
            <person name="Vanavichit A."/>
            <person name="de Mattos Luiz.A.T."/>
            <person name="Zimmer P.D."/>
            <person name="Malone G."/>
            <person name="Dellagostin O."/>
            <person name="de Oliveira A.C."/>
            <person name="Bevan M."/>
            <person name="Bancroft I."/>
            <person name="Minx P."/>
            <person name="Cordum H."/>
            <person name="Wilson R."/>
            <person name="Cheng Z."/>
            <person name="Jin W."/>
            <person name="Jiang J."/>
            <person name="Leong S.A."/>
            <person name="Iwama H."/>
            <person name="Gojobori T."/>
            <person name="Itoh T."/>
            <person name="Niimura Y."/>
            <person name="Fujii Y."/>
            <person name="Habara T."/>
            <person name="Sakai H."/>
            <person name="Sato Y."/>
            <person name="Wilson G."/>
            <person name="Kumar K."/>
            <person name="McCouch S."/>
            <person name="Juretic N."/>
            <person name="Hoen D."/>
            <person name="Wright S."/>
            <person name="Bruskiewich R."/>
            <person name="Bureau T."/>
            <person name="Miyao A."/>
            <person name="Hirochika H."/>
            <person name="Nishikawa T."/>
            <person name="Kadowaki K."/>
            <person name="Sugiura M."/>
            <person name="Burr B."/>
            <person name="Sasaki T."/>
        </authorList>
    </citation>
    <scope>NUCLEOTIDE SEQUENCE [LARGE SCALE GENOMIC DNA]</scope>
    <source>
        <strain evidence="3">cv. Nipponbare</strain>
    </source>
</reference>
<feature type="compositionally biased region" description="Low complexity" evidence="1">
    <location>
        <begin position="20"/>
        <end position="35"/>
    </location>
</feature>
<reference evidence="2 3" key="2">
    <citation type="journal article" date="2013" name="Plant Cell Physiol.">
        <title>Rice Annotation Project Database (RAP-DB): an integrative and interactive database for rice genomics.</title>
        <authorList>
            <person name="Sakai H."/>
            <person name="Lee S.S."/>
            <person name="Tanaka T."/>
            <person name="Numa H."/>
            <person name="Kim J."/>
            <person name="Kawahara Y."/>
            <person name="Wakimoto H."/>
            <person name="Yang C.C."/>
            <person name="Iwamoto M."/>
            <person name="Abe T."/>
            <person name="Yamada Y."/>
            <person name="Muto A."/>
            <person name="Inokuchi H."/>
            <person name="Ikemura T."/>
            <person name="Matsumoto T."/>
            <person name="Sasaki T."/>
            <person name="Itoh T."/>
        </authorList>
    </citation>
    <scope>NUCLEOTIDE SEQUENCE [LARGE SCALE GENOMIC DNA]</scope>
    <source>
        <strain evidence="3">cv. Nipponbare</strain>
    </source>
</reference>
<accession>A0A0P0V9F9</accession>
<dbReference type="Proteomes" id="UP000059680">
    <property type="component" value="Chromosome 1"/>
</dbReference>
<proteinExistence type="predicted"/>
<dbReference type="EMBL" id="AP014957">
    <property type="protein sequence ID" value="BAS74848.1"/>
    <property type="molecule type" value="Genomic_DNA"/>
</dbReference>
<feature type="compositionally biased region" description="Low complexity" evidence="1">
    <location>
        <begin position="1"/>
        <end position="13"/>
    </location>
</feature>
<organism evidence="2 3">
    <name type="scientific">Oryza sativa subsp. japonica</name>
    <name type="common">Rice</name>
    <dbReference type="NCBI Taxonomy" id="39947"/>
    <lineage>
        <taxon>Eukaryota</taxon>
        <taxon>Viridiplantae</taxon>
        <taxon>Streptophyta</taxon>
        <taxon>Embryophyta</taxon>
        <taxon>Tracheophyta</taxon>
        <taxon>Spermatophyta</taxon>
        <taxon>Magnoliopsida</taxon>
        <taxon>Liliopsida</taxon>
        <taxon>Poales</taxon>
        <taxon>Poaceae</taxon>
        <taxon>BOP clade</taxon>
        <taxon>Oryzoideae</taxon>
        <taxon>Oryzeae</taxon>
        <taxon>Oryzinae</taxon>
        <taxon>Oryza</taxon>
        <taxon>Oryza sativa</taxon>
    </lineage>
</organism>
<evidence type="ECO:0000256" key="1">
    <source>
        <dbReference type="SAM" id="MobiDB-lite"/>
    </source>
</evidence>
<gene>
    <name evidence="2" type="ordered locus">Os01g0807800</name>
    <name evidence="2" type="ORF">OSNPB_010807800</name>
</gene>
<keyword evidence="3" id="KW-1185">Reference proteome</keyword>
<dbReference type="AlphaFoldDB" id="A0A0P0V9F9"/>
<dbReference type="InParanoid" id="A0A0P0V9F9"/>
<protein>
    <submittedName>
        <fullName evidence="2">Os01g0807800 protein</fullName>
    </submittedName>
</protein>
<feature type="region of interest" description="Disordered" evidence="1">
    <location>
        <begin position="1"/>
        <end position="76"/>
    </location>
</feature>
<dbReference type="Gramene" id="Os01t0807800-01">
    <property type="protein sequence ID" value="Os01t0807800-01"/>
    <property type="gene ID" value="Os01g0807800"/>
</dbReference>
<sequence length="102" mass="10932">MEAAAAASPPAGRWSRRRAGPSGAARARRPLLLPLPHRRSSQDRGVAEQGRPPGRRRCGRGVRRDTAAGIGIPSSSRNVMAVDDPLESEEMSAMLCSMAIMR</sequence>
<reference evidence="2 3" key="3">
    <citation type="journal article" date="2013" name="Rice">
        <title>Improvement of the Oryza sativa Nipponbare reference genome using next generation sequence and optical map data.</title>
        <authorList>
            <person name="Kawahara Y."/>
            <person name="de la Bastide M."/>
            <person name="Hamilton J.P."/>
            <person name="Kanamori H."/>
            <person name="McCombie W.R."/>
            <person name="Ouyang S."/>
            <person name="Schwartz D.C."/>
            <person name="Tanaka T."/>
            <person name="Wu J."/>
            <person name="Zhou S."/>
            <person name="Childs K.L."/>
            <person name="Davidson R.M."/>
            <person name="Lin H."/>
            <person name="Quesada-Ocampo L."/>
            <person name="Vaillancourt B."/>
            <person name="Sakai H."/>
            <person name="Lee S.S."/>
            <person name="Kim J."/>
            <person name="Numa H."/>
            <person name="Itoh T."/>
            <person name="Buell C.R."/>
            <person name="Matsumoto T."/>
        </authorList>
    </citation>
    <scope>NUCLEOTIDE SEQUENCE [LARGE SCALE GENOMIC DNA]</scope>
    <source>
        <strain evidence="3">cv. Nipponbare</strain>
    </source>
</reference>
<name>A0A0P0V9F9_ORYSJ</name>
<dbReference type="PaxDb" id="39947-A0A0P0V9F9"/>
<dbReference type="STRING" id="39947.A0A0P0V9F9"/>
<evidence type="ECO:0000313" key="2">
    <source>
        <dbReference type="EMBL" id="BAS74848.1"/>
    </source>
</evidence>